<proteinExistence type="predicted"/>
<protein>
    <submittedName>
        <fullName evidence="1">Uncharacterized protein</fullName>
    </submittedName>
</protein>
<sequence length="186" mass="21516">MTHYNNIPMSVSEWNKSKKWWNKIKRNCVAIVHLDNRYLCGKTWYAQLLNPDEKLQFLLDGMLNKVSSLKEKRINVEDLKKINRWRTVSTLKARSLVIQEITSSFQIQNTKDVYVLVRKPRKCVIGIAGIHESSFVRLIIVHKTSLTLFISFCPYVSRITVSCITNNIVDLIVVFGAYVLKKDGGQ</sequence>
<dbReference type="Proteomes" id="UP000886998">
    <property type="component" value="Unassembled WGS sequence"/>
</dbReference>
<dbReference type="EMBL" id="BMAV01002633">
    <property type="protein sequence ID" value="GFY41686.1"/>
    <property type="molecule type" value="Genomic_DNA"/>
</dbReference>
<accession>A0A8X7BR62</accession>
<reference evidence="1" key="1">
    <citation type="submission" date="2020-08" db="EMBL/GenBank/DDBJ databases">
        <title>Multicomponent nature underlies the extraordinary mechanical properties of spider dragline silk.</title>
        <authorList>
            <person name="Kono N."/>
            <person name="Nakamura H."/>
            <person name="Mori M."/>
            <person name="Yoshida Y."/>
            <person name="Ohtoshi R."/>
            <person name="Malay A.D."/>
            <person name="Moran D.A.P."/>
            <person name="Tomita M."/>
            <person name="Numata K."/>
            <person name="Arakawa K."/>
        </authorList>
    </citation>
    <scope>NUCLEOTIDE SEQUENCE</scope>
</reference>
<keyword evidence="2" id="KW-1185">Reference proteome</keyword>
<gene>
    <name evidence="1" type="ORF">TNIN_129981</name>
</gene>
<comment type="caution">
    <text evidence="1">The sequence shown here is derived from an EMBL/GenBank/DDBJ whole genome shotgun (WGS) entry which is preliminary data.</text>
</comment>
<organism evidence="1 2">
    <name type="scientific">Trichonephila inaurata madagascariensis</name>
    <dbReference type="NCBI Taxonomy" id="2747483"/>
    <lineage>
        <taxon>Eukaryota</taxon>
        <taxon>Metazoa</taxon>
        <taxon>Ecdysozoa</taxon>
        <taxon>Arthropoda</taxon>
        <taxon>Chelicerata</taxon>
        <taxon>Arachnida</taxon>
        <taxon>Araneae</taxon>
        <taxon>Araneomorphae</taxon>
        <taxon>Entelegynae</taxon>
        <taxon>Araneoidea</taxon>
        <taxon>Nephilidae</taxon>
        <taxon>Trichonephila</taxon>
        <taxon>Trichonephila inaurata</taxon>
    </lineage>
</organism>
<evidence type="ECO:0000313" key="1">
    <source>
        <dbReference type="EMBL" id="GFY41686.1"/>
    </source>
</evidence>
<name>A0A8X7BR62_9ARAC</name>
<dbReference type="AlphaFoldDB" id="A0A8X7BR62"/>
<evidence type="ECO:0000313" key="2">
    <source>
        <dbReference type="Proteomes" id="UP000886998"/>
    </source>
</evidence>